<dbReference type="InterPro" id="IPR024079">
    <property type="entry name" value="MetalloPept_cat_dom_sf"/>
</dbReference>
<keyword evidence="1" id="KW-0812">Transmembrane</keyword>
<feature type="transmembrane region" description="Helical" evidence="1">
    <location>
        <begin position="274"/>
        <end position="299"/>
    </location>
</feature>
<keyword evidence="1" id="KW-1133">Transmembrane helix</keyword>
<dbReference type="Gene3D" id="3.40.390.10">
    <property type="entry name" value="Collagenase (Catalytic Domain)"/>
    <property type="match status" value="1"/>
</dbReference>
<keyword evidence="1" id="KW-0472">Membrane</keyword>
<dbReference type="GO" id="GO:0008237">
    <property type="term" value="F:metallopeptidase activity"/>
    <property type="evidence" value="ECO:0007669"/>
    <property type="project" value="InterPro"/>
</dbReference>
<feature type="transmembrane region" description="Helical" evidence="1">
    <location>
        <begin position="319"/>
        <end position="352"/>
    </location>
</feature>
<reference evidence="2 3" key="1">
    <citation type="submission" date="2015-07" db="EMBL/GenBank/DDBJ databases">
        <authorList>
            <person name="Noorani M."/>
        </authorList>
    </citation>
    <scope>NUCLEOTIDE SEQUENCE [LARGE SCALE GENOMIC DNA]</scope>
    <source>
        <strain evidence="2 3">CECT 5088</strain>
    </source>
</reference>
<name>A0A0M6XX71_9RHOB</name>
<dbReference type="AlphaFoldDB" id="A0A0M6XX71"/>
<accession>A0A0M6XX71</accession>
<dbReference type="EMBL" id="CXPG01000024">
    <property type="protein sequence ID" value="CTQ34675.1"/>
    <property type="molecule type" value="Genomic_DNA"/>
</dbReference>
<sequence>MSASVIRDIHRNAPGAMTARPPSDTFTVGVMKMEVEGRDSARFDAVVTRAVGIVDETLAQDRRLRTRTMAFAGAHLTPGAGNYAPLDFLEIGLAEKLERDLPFLLIVTEVDLSSSSLTYTLALPSQLTNIAVLSTRRLDPGFWGDAPDPERMAGRLAALMLHCLGHLNGLRHAEAPDNVMYGLEGVGDLDRMERLEPEQVARIARSLPREARERSTRDGKGRFVLRILAEDAGAILGAVVRANPFRLLAMMPTMLAAALSVIVVLLFSAETWDVASAVSVAQIAMFSLICLASAAFVLYRAFAFDTLLSRDRRITESGIVTMAATILCLVLTLLLMFALFGGLMYLGIVTVFPERLMESWPGAGEATTAVDHLKLSLFLASMGVLAGSLGGRSDSRDLVRGVLFITEET</sequence>
<gene>
    <name evidence="2" type="ORF">JAN5088_03471</name>
</gene>
<feature type="transmembrane region" description="Helical" evidence="1">
    <location>
        <begin position="247"/>
        <end position="268"/>
    </location>
</feature>
<proteinExistence type="predicted"/>
<evidence type="ECO:0000256" key="1">
    <source>
        <dbReference type="SAM" id="Phobius"/>
    </source>
</evidence>
<evidence type="ECO:0000313" key="3">
    <source>
        <dbReference type="Proteomes" id="UP000048908"/>
    </source>
</evidence>
<dbReference type="Proteomes" id="UP000048908">
    <property type="component" value="Unassembled WGS sequence"/>
</dbReference>
<protein>
    <submittedName>
        <fullName evidence="2">Archaemetzincin-like protein</fullName>
    </submittedName>
</protein>
<organism evidence="2 3">
    <name type="scientific">Jannaschia rubra</name>
    <dbReference type="NCBI Taxonomy" id="282197"/>
    <lineage>
        <taxon>Bacteria</taxon>
        <taxon>Pseudomonadati</taxon>
        <taxon>Pseudomonadota</taxon>
        <taxon>Alphaproteobacteria</taxon>
        <taxon>Rhodobacterales</taxon>
        <taxon>Roseobacteraceae</taxon>
        <taxon>Jannaschia</taxon>
    </lineage>
</organism>
<keyword evidence="3" id="KW-1185">Reference proteome</keyword>
<evidence type="ECO:0000313" key="2">
    <source>
        <dbReference type="EMBL" id="CTQ34675.1"/>
    </source>
</evidence>
<dbReference type="RefSeq" id="WP_218156141.1">
    <property type="nucleotide sequence ID" value="NZ_FOOS01000009.1"/>
</dbReference>